<evidence type="ECO:0000256" key="1">
    <source>
        <dbReference type="ARBA" id="ARBA00022729"/>
    </source>
</evidence>
<dbReference type="PANTHER" id="PTHR21666:SF289">
    <property type="entry name" value="L-ALA--D-GLU ENDOPEPTIDASE"/>
    <property type="match status" value="1"/>
</dbReference>
<dbReference type="RefSeq" id="WP_196277339.1">
    <property type="nucleotide sequence ID" value="NZ_JADQDC010000020.1"/>
</dbReference>
<comment type="caution">
    <text evidence="5">The sequence shown here is derived from an EMBL/GenBank/DDBJ whole genome shotgun (WGS) entry which is preliminary data.</text>
</comment>
<dbReference type="PANTHER" id="PTHR21666">
    <property type="entry name" value="PEPTIDASE-RELATED"/>
    <property type="match status" value="1"/>
</dbReference>
<evidence type="ECO:0000313" key="5">
    <source>
        <dbReference type="EMBL" id="MBF9153071.1"/>
    </source>
</evidence>
<dbReference type="Proteomes" id="UP000600799">
    <property type="component" value="Unassembled WGS sequence"/>
</dbReference>
<evidence type="ECO:0000313" key="6">
    <source>
        <dbReference type="Proteomes" id="UP000600799"/>
    </source>
</evidence>
<dbReference type="SUPFAM" id="SSF51261">
    <property type="entry name" value="Duplicated hybrid motif"/>
    <property type="match status" value="1"/>
</dbReference>
<gene>
    <name evidence="5" type="ORF">I2488_18875</name>
</gene>
<dbReference type="EMBL" id="JADQDC010000020">
    <property type="protein sequence ID" value="MBF9153071.1"/>
    <property type="molecule type" value="Genomic_DNA"/>
</dbReference>
<evidence type="ECO:0000256" key="3">
    <source>
        <dbReference type="SAM" id="SignalP"/>
    </source>
</evidence>
<dbReference type="InterPro" id="IPR016047">
    <property type="entry name" value="M23ase_b-sheet_dom"/>
</dbReference>
<feature type="signal peptide" evidence="3">
    <location>
        <begin position="1"/>
        <end position="23"/>
    </location>
</feature>
<dbReference type="Gene3D" id="2.70.70.10">
    <property type="entry name" value="Glucose Permease (Domain IIA)"/>
    <property type="match status" value="1"/>
</dbReference>
<evidence type="ECO:0000259" key="4">
    <source>
        <dbReference type="Pfam" id="PF01551"/>
    </source>
</evidence>
<evidence type="ECO:0000256" key="2">
    <source>
        <dbReference type="SAM" id="MobiDB-lite"/>
    </source>
</evidence>
<dbReference type="Pfam" id="PF01551">
    <property type="entry name" value="Peptidase_M23"/>
    <property type="match status" value="1"/>
</dbReference>
<feature type="chain" id="PRO_5047328256" evidence="3">
    <location>
        <begin position="24"/>
        <end position="236"/>
    </location>
</feature>
<feature type="region of interest" description="Disordered" evidence="2">
    <location>
        <begin position="200"/>
        <end position="236"/>
    </location>
</feature>
<protein>
    <submittedName>
        <fullName evidence="5">M23 family metallopeptidase</fullName>
    </submittedName>
</protein>
<keyword evidence="6" id="KW-1185">Reference proteome</keyword>
<dbReference type="InterPro" id="IPR011055">
    <property type="entry name" value="Dup_hybrid_motif"/>
</dbReference>
<keyword evidence="1 3" id="KW-0732">Signal</keyword>
<dbReference type="CDD" id="cd12797">
    <property type="entry name" value="M23_peptidase"/>
    <property type="match status" value="1"/>
</dbReference>
<reference evidence="5 6" key="1">
    <citation type="submission" date="2020-11" db="EMBL/GenBank/DDBJ databases">
        <title>The genome sequence of Novosphingobium sp. 1Y9A.</title>
        <authorList>
            <person name="Liu Y."/>
        </authorList>
    </citation>
    <scope>NUCLEOTIDE SEQUENCE [LARGE SCALE GENOMIC DNA]</scope>
    <source>
        <strain evidence="5 6">1Y9A</strain>
    </source>
</reference>
<dbReference type="InterPro" id="IPR050570">
    <property type="entry name" value="Cell_wall_metabolism_enzyme"/>
</dbReference>
<feature type="domain" description="M23ase beta-sheet core" evidence="4">
    <location>
        <begin position="93"/>
        <end position="188"/>
    </location>
</feature>
<name>A0ABS0HLD8_9SPHN</name>
<sequence length="236" mass="24384">MRKGPALLPVLLLAMAPVPGVPAAEGGTDAALPTGEDARPHGPLIADRSEVSLPPQSLASISAADVYRSLPPGALPLSSRFGWRCDPIDGSVRFHAGVDIPARAGAAVRAFRAGRVVFAGWSGGYGNLVVIDHGSGVTSRYGHLKRAFVTPGEPVGTGDRIGEIGSTGRSTGPHLHYEVRRGGVAIDPVRAVMPVSAGNAPDLSWPRIDPEPPEVAPRLSWTSDGGADVLPTPAIR</sequence>
<accession>A0ABS0HLD8</accession>
<proteinExistence type="predicted"/>
<organism evidence="5 6">
    <name type="scientific">Novosphingobium jiangmenense</name>
    <dbReference type="NCBI Taxonomy" id="2791981"/>
    <lineage>
        <taxon>Bacteria</taxon>
        <taxon>Pseudomonadati</taxon>
        <taxon>Pseudomonadota</taxon>
        <taxon>Alphaproteobacteria</taxon>
        <taxon>Sphingomonadales</taxon>
        <taxon>Sphingomonadaceae</taxon>
        <taxon>Novosphingobium</taxon>
    </lineage>
</organism>